<organism evidence="3 4">
    <name type="scientific">Herbidospora galbida</name>
    <dbReference type="NCBI Taxonomy" id="2575442"/>
    <lineage>
        <taxon>Bacteria</taxon>
        <taxon>Bacillati</taxon>
        <taxon>Actinomycetota</taxon>
        <taxon>Actinomycetes</taxon>
        <taxon>Streptosporangiales</taxon>
        <taxon>Streptosporangiaceae</taxon>
        <taxon>Herbidospora</taxon>
    </lineage>
</organism>
<evidence type="ECO:0000313" key="4">
    <source>
        <dbReference type="Proteomes" id="UP000308705"/>
    </source>
</evidence>
<dbReference type="AlphaFoldDB" id="A0A4U3MN58"/>
<dbReference type="Pfam" id="PF08044">
    <property type="entry name" value="DUF1707"/>
    <property type="match status" value="1"/>
</dbReference>
<keyword evidence="1" id="KW-0472">Membrane</keyword>
<evidence type="ECO:0000256" key="1">
    <source>
        <dbReference type="SAM" id="Phobius"/>
    </source>
</evidence>
<keyword evidence="1" id="KW-1133">Transmembrane helix</keyword>
<dbReference type="RefSeq" id="WP_137245699.1">
    <property type="nucleotide sequence ID" value="NZ_SZQA01000002.1"/>
</dbReference>
<feature type="domain" description="DUF1707" evidence="2">
    <location>
        <begin position="7"/>
        <end position="59"/>
    </location>
</feature>
<proteinExistence type="predicted"/>
<feature type="transmembrane region" description="Helical" evidence="1">
    <location>
        <begin position="116"/>
        <end position="134"/>
    </location>
</feature>
<keyword evidence="1" id="KW-0812">Transmembrane</keyword>
<name>A0A4U3MN58_9ACTN</name>
<dbReference type="PANTHER" id="PTHR40763:SF4">
    <property type="entry name" value="DUF1707 DOMAIN-CONTAINING PROTEIN"/>
    <property type="match status" value="1"/>
</dbReference>
<sequence length="147" mass="16139">MAFSPEMRASDADREKVAAALREHMVVGRLNAEEFGERLEAAYAAKTFGELRVLTRDLPDIDLKNLPARPEPMKPQAAPVSGNLKGAWAGWAFVSLVNWGVWLVIVLTGGELIYPWPLWVMGPWGIGLLIATLAQSQNDGKKRELGS</sequence>
<evidence type="ECO:0000313" key="3">
    <source>
        <dbReference type="EMBL" id="TKK90991.1"/>
    </source>
</evidence>
<feature type="transmembrane region" description="Helical" evidence="1">
    <location>
        <begin position="88"/>
        <end position="110"/>
    </location>
</feature>
<gene>
    <name evidence="3" type="ORF">FDA94_04350</name>
</gene>
<dbReference type="InterPro" id="IPR012551">
    <property type="entry name" value="DUF1707_SHOCT-like"/>
</dbReference>
<dbReference type="OrthoDB" id="3748531at2"/>
<protein>
    <submittedName>
        <fullName evidence="3">DUF1707 domain-containing protein</fullName>
    </submittedName>
</protein>
<evidence type="ECO:0000259" key="2">
    <source>
        <dbReference type="Pfam" id="PF08044"/>
    </source>
</evidence>
<comment type="caution">
    <text evidence="3">The sequence shown here is derived from an EMBL/GenBank/DDBJ whole genome shotgun (WGS) entry which is preliminary data.</text>
</comment>
<dbReference type="EMBL" id="SZQA01000002">
    <property type="protein sequence ID" value="TKK90991.1"/>
    <property type="molecule type" value="Genomic_DNA"/>
</dbReference>
<dbReference type="PANTHER" id="PTHR40763">
    <property type="entry name" value="MEMBRANE PROTEIN-RELATED"/>
    <property type="match status" value="1"/>
</dbReference>
<reference evidence="3 4" key="1">
    <citation type="submission" date="2019-04" db="EMBL/GenBank/DDBJ databases">
        <title>Herbidospora sp. NEAU-GS14.nov., a novel actinomycete isolated from soil.</title>
        <authorList>
            <person name="Han L."/>
        </authorList>
    </citation>
    <scope>NUCLEOTIDE SEQUENCE [LARGE SCALE GENOMIC DNA]</scope>
    <source>
        <strain evidence="3 4">NEAU-GS14</strain>
    </source>
</reference>
<keyword evidence="4" id="KW-1185">Reference proteome</keyword>
<accession>A0A4U3MN58</accession>
<dbReference type="Proteomes" id="UP000308705">
    <property type="component" value="Unassembled WGS sequence"/>
</dbReference>